<dbReference type="EMBL" id="CAUYUJ010013747">
    <property type="protein sequence ID" value="CAK0836679.1"/>
    <property type="molecule type" value="Genomic_DNA"/>
</dbReference>
<evidence type="ECO:0000313" key="2">
    <source>
        <dbReference type="EMBL" id="CAK0836679.1"/>
    </source>
</evidence>
<accession>A0ABN9SVV9</accession>
<feature type="compositionally biased region" description="Low complexity" evidence="1">
    <location>
        <begin position="113"/>
        <end position="127"/>
    </location>
</feature>
<evidence type="ECO:0000256" key="1">
    <source>
        <dbReference type="SAM" id="MobiDB-lite"/>
    </source>
</evidence>
<sequence>EWRGALLAPLPTPVAAQVAGFLPARDTARLGQVVSGGCAVLEHAAAWEPLVLGRRESGALLRRLRVLDPLVTRRADGYPPLLRAMGRVSTLRWELMDSDQAPAREDGDDADDGSALAAGAPASAAGAVPEKSEDEARRRLRTGLVFDPLDELCRRLRRGWFSSVVRMEISNIEDHRMDFNFLQLRSSVFGRFPHLRLSMSSGCYDLLASTEQLEPTASVVDARTALQESAARHPPGAALLLGAASEFSDFDVHFVREHLGVFKSGDRELPLCARPVALAERRTRAEALRGPLARLPCSTLPPPPVTAQRRPEFAHILF</sequence>
<dbReference type="Proteomes" id="UP001189429">
    <property type="component" value="Unassembled WGS sequence"/>
</dbReference>
<proteinExistence type="predicted"/>
<protein>
    <submittedName>
        <fullName evidence="2">Uncharacterized protein</fullName>
    </submittedName>
</protein>
<comment type="caution">
    <text evidence="2">The sequence shown here is derived from an EMBL/GenBank/DDBJ whole genome shotgun (WGS) entry which is preliminary data.</text>
</comment>
<evidence type="ECO:0000313" key="3">
    <source>
        <dbReference type="Proteomes" id="UP001189429"/>
    </source>
</evidence>
<organism evidence="2 3">
    <name type="scientific">Prorocentrum cordatum</name>
    <dbReference type="NCBI Taxonomy" id="2364126"/>
    <lineage>
        <taxon>Eukaryota</taxon>
        <taxon>Sar</taxon>
        <taxon>Alveolata</taxon>
        <taxon>Dinophyceae</taxon>
        <taxon>Prorocentrales</taxon>
        <taxon>Prorocentraceae</taxon>
        <taxon>Prorocentrum</taxon>
    </lineage>
</organism>
<feature type="non-terminal residue" evidence="2">
    <location>
        <position position="1"/>
    </location>
</feature>
<name>A0ABN9SVV9_9DINO</name>
<reference evidence="2" key="1">
    <citation type="submission" date="2023-10" db="EMBL/GenBank/DDBJ databases">
        <authorList>
            <person name="Chen Y."/>
            <person name="Shah S."/>
            <person name="Dougan E. K."/>
            <person name="Thang M."/>
            <person name="Chan C."/>
        </authorList>
    </citation>
    <scope>NUCLEOTIDE SEQUENCE [LARGE SCALE GENOMIC DNA]</scope>
</reference>
<keyword evidence="3" id="KW-1185">Reference proteome</keyword>
<gene>
    <name evidence="2" type="ORF">PCOR1329_LOCUS33106</name>
</gene>
<feature type="region of interest" description="Disordered" evidence="1">
    <location>
        <begin position="101"/>
        <end position="134"/>
    </location>
</feature>